<dbReference type="PANTHER" id="PTHR35530">
    <property type="entry name" value="TAUTOMERASE-RELATED"/>
    <property type="match status" value="1"/>
</dbReference>
<dbReference type="Pfam" id="PF01361">
    <property type="entry name" value="Tautomerase"/>
    <property type="match status" value="2"/>
</dbReference>
<keyword evidence="2" id="KW-0413">Isomerase</keyword>
<dbReference type="Proteomes" id="UP001595974">
    <property type="component" value="Unassembled WGS sequence"/>
</dbReference>
<dbReference type="EMBL" id="JBHSOG010000016">
    <property type="protein sequence ID" value="MFC5768908.1"/>
    <property type="molecule type" value="Genomic_DNA"/>
</dbReference>
<dbReference type="InterPro" id="IPR014347">
    <property type="entry name" value="Tautomerase/MIF_sf"/>
</dbReference>
<feature type="domain" description="4-oxalocrotonate tautomerase-like" evidence="3">
    <location>
        <begin position="73"/>
        <end position="127"/>
    </location>
</feature>
<dbReference type="Gene3D" id="3.30.429.10">
    <property type="entry name" value="Macrophage Migration Inhibitory Factor"/>
    <property type="match status" value="2"/>
</dbReference>
<dbReference type="SUPFAM" id="SSF55331">
    <property type="entry name" value="Tautomerase/MIF"/>
    <property type="match status" value="2"/>
</dbReference>
<proteinExistence type="inferred from homology"/>
<protein>
    <submittedName>
        <fullName evidence="4">4-oxalocrotonate tautomerase family protein</fullName>
    </submittedName>
</protein>
<name>A0ABW1ANV8_9RHOO</name>
<comment type="similarity">
    <text evidence="1">Belongs to the 4-oxalocrotonate tautomerase family.</text>
</comment>
<evidence type="ECO:0000256" key="1">
    <source>
        <dbReference type="ARBA" id="ARBA00006723"/>
    </source>
</evidence>
<gene>
    <name evidence="4" type="ORF">ACFPTN_05945</name>
</gene>
<organism evidence="4 5">
    <name type="scientific">Thauera sinica</name>
    <dbReference type="NCBI Taxonomy" id="2665146"/>
    <lineage>
        <taxon>Bacteria</taxon>
        <taxon>Pseudomonadati</taxon>
        <taxon>Pseudomonadota</taxon>
        <taxon>Betaproteobacteria</taxon>
        <taxon>Rhodocyclales</taxon>
        <taxon>Zoogloeaceae</taxon>
        <taxon>Thauera</taxon>
    </lineage>
</organism>
<dbReference type="PANTHER" id="PTHR35530:SF1">
    <property type="entry name" value="2-HYDROXYMUCONATE TAUTOMERASE"/>
    <property type="match status" value="1"/>
</dbReference>
<evidence type="ECO:0000313" key="4">
    <source>
        <dbReference type="EMBL" id="MFC5768908.1"/>
    </source>
</evidence>
<feature type="domain" description="4-oxalocrotonate tautomerase-like" evidence="3">
    <location>
        <begin position="2"/>
        <end position="57"/>
    </location>
</feature>
<evidence type="ECO:0000313" key="5">
    <source>
        <dbReference type="Proteomes" id="UP001595974"/>
    </source>
</evidence>
<dbReference type="RefSeq" id="WP_096452848.1">
    <property type="nucleotide sequence ID" value="NZ_JBHSOG010000016.1"/>
</dbReference>
<sequence>MPNLNVYVAEGHTVAQKAALLQRMTDAVVDSVGSPKESVRIFLIELPRAHVCVGGVTLLADELAGRPVPPGGPTVHAFLIAGRSDAQKEALIGGITRAIGETLAIPPDPVRVMIFDVASTDFGMKGVTAKSLGR</sequence>
<comment type="caution">
    <text evidence="4">The sequence shown here is derived from an EMBL/GenBank/DDBJ whole genome shotgun (WGS) entry which is preliminary data.</text>
</comment>
<evidence type="ECO:0000256" key="2">
    <source>
        <dbReference type="ARBA" id="ARBA00023235"/>
    </source>
</evidence>
<keyword evidence="5" id="KW-1185">Reference proteome</keyword>
<dbReference type="InterPro" id="IPR004370">
    <property type="entry name" value="4-OT-like_dom"/>
</dbReference>
<accession>A0ABW1ANV8</accession>
<reference evidence="5" key="1">
    <citation type="journal article" date="2019" name="Int. J. Syst. Evol. Microbiol.">
        <title>The Global Catalogue of Microorganisms (GCM) 10K type strain sequencing project: providing services to taxonomists for standard genome sequencing and annotation.</title>
        <authorList>
            <consortium name="The Broad Institute Genomics Platform"/>
            <consortium name="The Broad Institute Genome Sequencing Center for Infectious Disease"/>
            <person name="Wu L."/>
            <person name="Ma J."/>
        </authorList>
    </citation>
    <scope>NUCLEOTIDE SEQUENCE [LARGE SCALE GENOMIC DNA]</scope>
    <source>
        <strain evidence="5">SHR3</strain>
    </source>
</reference>
<evidence type="ECO:0000259" key="3">
    <source>
        <dbReference type="Pfam" id="PF01361"/>
    </source>
</evidence>